<feature type="domain" description="ACT" evidence="10">
    <location>
        <begin position="238"/>
        <end position="315"/>
    </location>
</feature>
<dbReference type="InterPro" id="IPR002912">
    <property type="entry name" value="ACT_dom"/>
</dbReference>
<keyword evidence="6" id="KW-0456">Lyase</keyword>
<dbReference type="PROSITE" id="PS51671">
    <property type="entry name" value="ACT"/>
    <property type="match status" value="1"/>
</dbReference>
<dbReference type="SUPFAM" id="SSF53850">
    <property type="entry name" value="Periplasmic binding protein-like II"/>
    <property type="match status" value="1"/>
</dbReference>
<evidence type="ECO:0000313" key="12">
    <source>
        <dbReference type="Proteomes" id="UP000248918"/>
    </source>
</evidence>
<comment type="caution">
    <text evidence="11">The sequence shown here is derived from an EMBL/GenBank/DDBJ whole genome shotgun (WGS) entry which is preliminary data.</text>
</comment>
<dbReference type="CDD" id="cd13630">
    <property type="entry name" value="PBP2_PDT_1"/>
    <property type="match status" value="1"/>
</dbReference>
<dbReference type="AlphaFoldDB" id="A0A329CWH5"/>
<dbReference type="GO" id="GO:0004664">
    <property type="term" value="F:prephenate dehydratase activity"/>
    <property type="evidence" value="ECO:0007669"/>
    <property type="project" value="UniProtKB-EC"/>
</dbReference>
<evidence type="ECO:0000256" key="4">
    <source>
        <dbReference type="ARBA" id="ARBA00023141"/>
    </source>
</evidence>
<keyword evidence="4" id="KW-0057">Aromatic amino acid biosynthesis</keyword>
<dbReference type="GO" id="GO:0005737">
    <property type="term" value="C:cytoplasm"/>
    <property type="evidence" value="ECO:0007669"/>
    <property type="project" value="TreeGrafter"/>
</dbReference>
<feature type="domain" description="Prephenate dehydratase" evidence="9">
    <location>
        <begin position="51"/>
        <end position="226"/>
    </location>
</feature>
<dbReference type="Gene3D" id="3.30.70.260">
    <property type="match status" value="1"/>
</dbReference>
<organism evidence="11 12">
    <name type="scientific">Paraburkholderia bryophila</name>
    <dbReference type="NCBI Taxonomy" id="420952"/>
    <lineage>
        <taxon>Bacteria</taxon>
        <taxon>Pseudomonadati</taxon>
        <taxon>Pseudomonadota</taxon>
        <taxon>Betaproteobacteria</taxon>
        <taxon>Burkholderiales</taxon>
        <taxon>Burkholderiaceae</taxon>
        <taxon>Paraburkholderia</taxon>
    </lineage>
</organism>
<dbReference type="InterPro" id="IPR008242">
    <property type="entry name" value="Chor_mutase/pphenate_deHydtase"/>
</dbReference>
<dbReference type="GO" id="GO:0009094">
    <property type="term" value="P:L-phenylalanine biosynthetic process"/>
    <property type="evidence" value="ECO:0007669"/>
    <property type="project" value="UniProtKB-UniPathway"/>
</dbReference>
<evidence type="ECO:0000259" key="10">
    <source>
        <dbReference type="PROSITE" id="PS51671"/>
    </source>
</evidence>
<evidence type="ECO:0000256" key="6">
    <source>
        <dbReference type="ARBA" id="ARBA00023239"/>
    </source>
</evidence>
<evidence type="ECO:0000256" key="5">
    <source>
        <dbReference type="ARBA" id="ARBA00023222"/>
    </source>
</evidence>
<dbReference type="InterPro" id="IPR045865">
    <property type="entry name" value="ACT-like_dom_sf"/>
</dbReference>
<dbReference type="OrthoDB" id="9802281at2"/>
<dbReference type="PANTHER" id="PTHR21022:SF19">
    <property type="entry name" value="PREPHENATE DEHYDRATASE-RELATED"/>
    <property type="match status" value="1"/>
</dbReference>
<name>A0A329CWH5_9BURK</name>
<comment type="pathway">
    <text evidence="1">Amino-acid biosynthesis; L-phenylalanine biosynthesis; phenylpyruvate from prephenate: step 1/1.</text>
</comment>
<dbReference type="RefSeq" id="WP_111928803.1">
    <property type="nucleotide sequence ID" value="NZ_CADFFP010000004.1"/>
</dbReference>
<evidence type="ECO:0000256" key="8">
    <source>
        <dbReference type="PIRSR" id="PIRSR001500-2"/>
    </source>
</evidence>
<dbReference type="SUPFAM" id="SSF55021">
    <property type="entry name" value="ACT-like"/>
    <property type="match status" value="1"/>
</dbReference>
<dbReference type="PROSITE" id="PS51171">
    <property type="entry name" value="PREPHENATE_DEHYDR_3"/>
    <property type="match status" value="1"/>
</dbReference>
<gene>
    <name evidence="11" type="ORF">BX591_10187</name>
</gene>
<evidence type="ECO:0000256" key="3">
    <source>
        <dbReference type="ARBA" id="ARBA00022605"/>
    </source>
</evidence>
<dbReference type="UniPathway" id="UPA00121">
    <property type="reaction ID" value="UER00345"/>
</dbReference>
<feature type="site" description="Essential for prephenate dehydratase activity" evidence="8">
    <location>
        <position position="219"/>
    </location>
</feature>
<evidence type="ECO:0000313" key="11">
    <source>
        <dbReference type="EMBL" id="RAS38758.1"/>
    </source>
</evidence>
<dbReference type="EC" id="4.2.1.51" evidence="2"/>
<dbReference type="PANTHER" id="PTHR21022">
    <property type="entry name" value="PREPHENATE DEHYDRATASE P PROTEIN"/>
    <property type="match status" value="1"/>
</dbReference>
<evidence type="ECO:0000256" key="2">
    <source>
        <dbReference type="ARBA" id="ARBA00013147"/>
    </source>
</evidence>
<dbReference type="CDD" id="cd04905">
    <property type="entry name" value="ACT_CM-PDT"/>
    <property type="match status" value="1"/>
</dbReference>
<protein>
    <recommendedName>
        <fullName evidence="2">prephenate dehydratase</fullName>
        <ecNumber evidence="2">4.2.1.51</ecNumber>
    </recommendedName>
</protein>
<reference evidence="11 12" key="1">
    <citation type="submission" date="2018-06" db="EMBL/GenBank/DDBJ databases">
        <title>Genomic Encyclopedia of Type Strains, Phase III (KMG-III): the genomes of soil and plant-associated and newly described type strains.</title>
        <authorList>
            <person name="Whitman W."/>
        </authorList>
    </citation>
    <scope>NUCLEOTIDE SEQUENCE [LARGE SCALE GENOMIC DNA]</scope>
    <source>
        <strain evidence="11 12">LMG 23644</strain>
    </source>
</reference>
<evidence type="ECO:0000259" key="9">
    <source>
        <dbReference type="PROSITE" id="PS51171"/>
    </source>
</evidence>
<comment type="catalytic activity">
    <reaction evidence="7">
        <text>prephenate + H(+) = 3-phenylpyruvate + CO2 + H2O</text>
        <dbReference type="Rhea" id="RHEA:21648"/>
        <dbReference type="ChEBI" id="CHEBI:15377"/>
        <dbReference type="ChEBI" id="CHEBI:15378"/>
        <dbReference type="ChEBI" id="CHEBI:16526"/>
        <dbReference type="ChEBI" id="CHEBI:18005"/>
        <dbReference type="ChEBI" id="CHEBI:29934"/>
        <dbReference type="EC" id="4.2.1.51"/>
    </reaction>
</comment>
<dbReference type="InterPro" id="IPR001086">
    <property type="entry name" value="Preph_deHydtase"/>
</dbReference>
<accession>A0A329CWH5</accession>
<dbReference type="EMBL" id="QLTK01000001">
    <property type="protein sequence ID" value="RAS38758.1"/>
    <property type="molecule type" value="Genomic_DNA"/>
</dbReference>
<proteinExistence type="predicted"/>
<keyword evidence="3" id="KW-0028">Amino-acid biosynthesis</keyword>
<evidence type="ECO:0000256" key="1">
    <source>
        <dbReference type="ARBA" id="ARBA00004741"/>
    </source>
</evidence>
<dbReference type="NCBIfam" id="NF008865">
    <property type="entry name" value="PRK11898.1"/>
    <property type="match status" value="1"/>
</dbReference>
<dbReference type="Proteomes" id="UP000248918">
    <property type="component" value="Unassembled WGS sequence"/>
</dbReference>
<dbReference type="PIRSF" id="PIRSF001500">
    <property type="entry name" value="Chor_mut_pdt_Ppr"/>
    <property type="match status" value="1"/>
</dbReference>
<dbReference type="Pfam" id="PF00800">
    <property type="entry name" value="PDT"/>
    <property type="match status" value="1"/>
</dbReference>
<sequence length="324" mass="34595">MMATPNAPNAPNAPIAAIAPIAPNVAAPQAAQRAARLLELAPACGATERTAIAFLGPCGTYTEDAMRLCFGETHDAMSCANVDAVFEAVAHGGASHGVVPVENSTEGIVARTLDLLLKNRLTVSGEVVLPVRHRLMTAHGALDGITCVTAHEQALAQCRRWLDTHLPEVPRQAVASNAQAAQLAARTAGYAAIGSQRAAHHYGLRIVASAIQDEHFNSTRFYVIGREEPPPTGDDRTLLCVELENSSGALQRVLAPLAEHRIPVTRLDARPLRSELWAYRFFVELPRHRHDVQMAHALAQMKRHARALVLLGSFPAAPGGCAVS</sequence>
<keyword evidence="5" id="KW-0584">Phenylalanine biosynthesis</keyword>
<evidence type="ECO:0000256" key="7">
    <source>
        <dbReference type="ARBA" id="ARBA00047848"/>
    </source>
</evidence>
<dbReference type="Gene3D" id="3.40.190.10">
    <property type="entry name" value="Periplasmic binding protein-like II"/>
    <property type="match status" value="2"/>
</dbReference>